<name>A0ABN8QKF5_9CNID</name>
<protein>
    <recommendedName>
        <fullName evidence="10">G-protein coupled receptors family 1 profile domain-containing protein</fullName>
    </recommendedName>
</protein>
<proteinExistence type="inferred from homology"/>
<evidence type="ECO:0000256" key="3">
    <source>
        <dbReference type="ARBA" id="ARBA00022989"/>
    </source>
</evidence>
<evidence type="ECO:0000256" key="1">
    <source>
        <dbReference type="ARBA" id="ARBA00004141"/>
    </source>
</evidence>
<feature type="transmembrane region" description="Helical" evidence="9">
    <location>
        <begin position="185"/>
        <end position="206"/>
    </location>
</feature>
<evidence type="ECO:0000256" key="8">
    <source>
        <dbReference type="RuleBase" id="RU000688"/>
    </source>
</evidence>
<gene>
    <name evidence="11" type="ORF">PLOB_00007481</name>
</gene>
<dbReference type="PROSITE" id="PS50262">
    <property type="entry name" value="G_PROTEIN_RECEP_F1_2"/>
    <property type="match status" value="1"/>
</dbReference>
<dbReference type="PRINTS" id="PR00237">
    <property type="entry name" value="GPCRRHODOPSN"/>
</dbReference>
<evidence type="ECO:0000313" key="12">
    <source>
        <dbReference type="Proteomes" id="UP001159405"/>
    </source>
</evidence>
<dbReference type="Pfam" id="PF00001">
    <property type="entry name" value="7tm_1"/>
    <property type="match status" value="1"/>
</dbReference>
<keyword evidence="12" id="KW-1185">Reference proteome</keyword>
<feature type="transmembrane region" description="Helical" evidence="9">
    <location>
        <begin position="27"/>
        <end position="48"/>
    </location>
</feature>
<dbReference type="InterPro" id="IPR050125">
    <property type="entry name" value="GPCR_opsins"/>
</dbReference>
<dbReference type="InterPro" id="IPR000276">
    <property type="entry name" value="GPCR_Rhodpsn"/>
</dbReference>
<feature type="transmembrane region" description="Helical" evidence="9">
    <location>
        <begin position="273"/>
        <end position="295"/>
    </location>
</feature>
<sequence length="321" mass="35876">MAEFANLSSSFPEQTNGQCRGLVAQNVFLGVVCFLGITTNSILLAFIWKYRHGTLTPDKMLLMNYAAVDLIACLVSLPLHITALNGSLDLADNDVCLARFFTMFTCFAVNIMTLATIAVDRYDAICLAPNRKITCKKTAYYLVFIWLFSCCTVVPGGTGHILTAFEGGHVCNRPGREIHTQALTGKSAMLAVVTLWIVPSLCIIFYRFHGIVKYVREYSSHLRSVLGTSGVQKEVKLTKICIAMVVTYLGSWLLFAIMVGLRNSYSSLAVHCTYLWAYSLAYSSFTVVPVEYMILDRRFRSSIWRKRRRRSRKVSPNHGGG</sequence>
<keyword evidence="4 8" id="KW-0297">G-protein coupled receptor</keyword>
<evidence type="ECO:0000256" key="6">
    <source>
        <dbReference type="ARBA" id="ARBA00023170"/>
    </source>
</evidence>
<dbReference type="SUPFAM" id="SSF81321">
    <property type="entry name" value="Family A G protein-coupled receptor-like"/>
    <property type="match status" value="1"/>
</dbReference>
<evidence type="ECO:0000256" key="2">
    <source>
        <dbReference type="ARBA" id="ARBA00022692"/>
    </source>
</evidence>
<feature type="non-terminal residue" evidence="11">
    <location>
        <position position="321"/>
    </location>
</feature>
<dbReference type="InterPro" id="IPR017452">
    <property type="entry name" value="GPCR_Rhodpsn_7TM"/>
</dbReference>
<dbReference type="PANTHER" id="PTHR24240">
    <property type="entry name" value="OPSIN"/>
    <property type="match status" value="1"/>
</dbReference>
<evidence type="ECO:0000256" key="7">
    <source>
        <dbReference type="ARBA" id="ARBA00023224"/>
    </source>
</evidence>
<organism evidence="11 12">
    <name type="scientific">Porites lobata</name>
    <dbReference type="NCBI Taxonomy" id="104759"/>
    <lineage>
        <taxon>Eukaryota</taxon>
        <taxon>Metazoa</taxon>
        <taxon>Cnidaria</taxon>
        <taxon>Anthozoa</taxon>
        <taxon>Hexacorallia</taxon>
        <taxon>Scleractinia</taxon>
        <taxon>Fungiina</taxon>
        <taxon>Poritidae</taxon>
        <taxon>Porites</taxon>
    </lineage>
</organism>
<evidence type="ECO:0000256" key="4">
    <source>
        <dbReference type="ARBA" id="ARBA00023040"/>
    </source>
</evidence>
<keyword evidence="7 8" id="KW-0807">Transducer</keyword>
<feature type="domain" description="G-protein coupled receptors family 1 profile" evidence="10">
    <location>
        <begin position="39"/>
        <end position="292"/>
    </location>
</feature>
<accession>A0ABN8QKF5</accession>
<evidence type="ECO:0000313" key="11">
    <source>
        <dbReference type="EMBL" id="CAH3166076.1"/>
    </source>
</evidence>
<evidence type="ECO:0000256" key="5">
    <source>
        <dbReference type="ARBA" id="ARBA00023136"/>
    </source>
</evidence>
<dbReference type="Gene3D" id="1.20.1070.10">
    <property type="entry name" value="Rhodopsin 7-helix transmembrane proteins"/>
    <property type="match status" value="1"/>
</dbReference>
<dbReference type="Proteomes" id="UP001159405">
    <property type="component" value="Unassembled WGS sequence"/>
</dbReference>
<dbReference type="CDD" id="cd00637">
    <property type="entry name" value="7tm_classA_rhodopsin-like"/>
    <property type="match status" value="1"/>
</dbReference>
<keyword evidence="6 8" id="KW-0675">Receptor</keyword>
<comment type="caution">
    <text evidence="11">The sequence shown here is derived from an EMBL/GenBank/DDBJ whole genome shotgun (WGS) entry which is preliminary data.</text>
</comment>
<evidence type="ECO:0000256" key="9">
    <source>
        <dbReference type="SAM" id="Phobius"/>
    </source>
</evidence>
<comment type="similarity">
    <text evidence="8">Belongs to the G-protein coupled receptor 1 family.</text>
</comment>
<keyword evidence="3 9" id="KW-1133">Transmembrane helix</keyword>
<dbReference type="PROSITE" id="PS00237">
    <property type="entry name" value="G_PROTEIN_RECEP_F1_1"/>
    <property type="match status" value="1"/>
</dbReference>
<feature type="transmembrane region" description="Helical" evidence="9">
    <location>
        <begin position="240"/>
        <end position="261"/>
    </location>
</feature>
<feature type="transmembrane region" description="Helical" evidence="9">
    <location>
        <begin position="60"/>
        <end position="81"/>
    </location>
</feature>
<feature type="transmembrane region" description="Helical" evidence="9">
    <location>
        <begin position="140"/>
        <end position="165"/>
    </location>
</feature>
<comment type="subcellular location">
    <subcellularLocation>
        <location evidence="1">Membrane</location>
        <topology evidence="1">Multi-pass membrane protein</topology>
    </subcellularLocation>
</comment>
<dbReference type="EMBL" id="CALNXK010000135">
    <property type="protein sequence ID" value="CAH3166076.1"/>
    <property type="molecule type" value="Genomic_DNA"/>
</dbReference>
<feature type="transmembrane region" description="Helical" evidence="9">
    <location>
        <begin position="101"/>
        <end position="119"/>
    </location>
</feature>
<keyword evidence="2 8" id="KW-0812">Transmembrane</keyword>
<keyword evidence="5 9" id="KW-0472">Membrane</keyword>
<evidence type="ECO:0000259" key="10">
    <source>
        <dbReference type="PROSITE" id="PS50262"/>
    </source>
</evidence>
<reference evidence="11 12" key="1">
    <citation type="submission" date="2022-05" db="EMBL/GenBank/DDBJ databases">
        <authorList>
            <consortium name="Genoscope - CEA"/>
            <person name="William W."/>
        </authorList>
    </citation>
    <scope>NUCLEOTIDE SEQUENCE [LARGE SCALE GENOMIC DNA]</scope>
</reference>